<evidence type="ECO:0000256" key="7">
    <source>
        <dbReference type="ARBA" id="ARBA00023239"/>
    </source>
</evidence>
<feature type="binding site" evidence="11">
    <location>
        <position position="84"/>
    </location>
    <ligand>
        <name>Mg(2+)</name>
        <dbReference type="ChEBI" id="CHEBI:18420"/>
    </ligand>
</feature>
<accession>A0A6G7LWN9</accession>
<evidence type="ECO:0000256" key="12">
    <source>
        <dbReference type="RuleBase" id="RU361121"/>
    </source>
</evidence>
<sequence length="291" mass="31824">MTRSAGLRFRQALAKAKPLQIVGTTNAYFALMAEQSGVQALYLSGAGVANASYGLPDLGMTSMNDVLIDASRITSATELPLLVDIDTGWGGAFNIARTIKEFEKAGVAAVHMEDQVSQKRCGHRPNKAVVSTEEMVDRIKAAVDARTDENFVIMARTDAVAVEGLDAGIERAQAYIEAGADMIFAEALTELDQYRRFKAAVNAPILANMTEFGKTELFNKEQLAEAGADMVLYPLSTFRAANLAALKVMQALMADGHQRNVVDAMQTREELYKFLGYHHYETKLDELFSQK</sequence>
<evidence type="ECO:0000256" key="2">
    <source>
        <dbReference type="ARBA" id="ARBA00001946"/>
    </source>
</evidence>
<comment type="similarity">
    <text evidence="3 11 12">Belongs to the isocitrate lyase/PEP mutase superfamily. Methylisocitrate lyase family.</text>
</comment>
<comment type="subunit">
    <text evidence="8 11">Homotetramer; dimer of dimers.</text>
</comment>
<keyword evidence="7 11" id="KW-0456">Lyase</keyword>
<dbReference type="SUPFAM" id="SSF51621">
    <property type="entry name" value="Phosphoenolpyruvate/pyruvate domain"/>
    <property type="match status" value="1"/>
</dbReference>
<dbReference type="EMBL" id="CP045857">
    <property type="protein sequence ID" value="QIJ06182.1"/>
    <property type="molecule type" value="Genomic_DNA"/>
</dbReference>
<dbReference type="InterPro" id="IPR018523">
    <property type="entry name" value="Isocitrate_lyase_ph_CS"/>
</dbReference>
<comment type="function">
    <text evidence="12">Catalyzes the thermodynamically favored C-C bond cleavage of (2R,3S)-2-methylisocitrate to yield pyruvate and succinate.</text>
</comment>
<keyword evidence="5 11" id="KW-0479">Metal-binding</keyword>
<proteinExistence type="inferred from homology"/>
<dbReference type="PANTHER" id="PTHR42905">
    <property type="entry name" value="PHOSPHOENOLPYRUVATE CARBOXYLASE"/>
    <property type="match status" value="1"/>
</dbReference>
<evidence type="ECO:0000256" key="5">
    <source>
        <dbReference type="ARBA" id="ARBA00022723"/>
    </source>
</evidence>
<comment type="pathway">
    <text evidence="11 12">Organic acid metabolism; propanoate degradation.</text>
</comment>
<evidence type="ECO:0000256" key="11">
    <source>
        <dbReference type="HAMAP-Rule" id="MF_01939"/>
    </source>
</evidence>
<dbReference type="NCBIfam" id="NF008455">
    <property type="entry name" value="PRK11320.1"/>
    <property type="match status" value="1"/>
</dbReference>
<dbReference type="Proteomes" id="UP000502117">
    <property type="component" value="Chromosome"/>
</dbReference>
<evidence type="ECO:0000313" key="14">
    <source>
        <dbReference type="Proteomes" id="UP000502117"/>
    </source>
</evidence>
<evidence type="ECO:0000256" key="1">
    <source>
        <dbReference type="ARBA" id="ARBA00001050"/>
    </source>
</evidence>
<reference evidence="13 14" key="1">
    <citation type="submission" date="2019-11" db="EMBL/GenBank/DDBJ databases">
        <title>Complete Genome Sequence of Shewanella chilikensis Strain DC57, Isolated from Corroded Seal Rings at a floating production facility in Australia.</title>
        <authorList>
            <person name="Salgar-Chaparro S.J."/>
            <person name="Castillo-Villamizar G.A."/>
            <person name="Poehlein A."/>
            <person name="Daniel R."/>
            <person name="Machuca L."/>
        </authorList>
    </citation>
    <scope>NUCLEOTIDE SEQUENCE [LARGE SCALE GENOMIC DNA]</scope>
    <source>
        <strain evidence="13 14">DC57</strain>
    </source>
</reference>
<dbReference type="EC" id="4.1.3.30" evidence="4 11"/>
<feature type="binding site" evidence="11">
    <location>
        <position position="86"/>
    </location>
    <ligand>
        <name>Mg(2+)</name>
        <dbReference type="ChEBI" id="CHEBI:18420"/>
    </ligand>
</feature>
<dbReference type="GO" id="GO:0000287">
    <property type="term" value="F:magnesium ion binding"/>
    <property type="evidence" value="ECO:0007669"/>
    <property type="project" value="UniProtKB-UniRule"/>
</dbReference>
<feature type="binding site" evidence="11">
    <location>
        <begin position="208"/>
        <end position="210"/>
    </location>
    <ligand>
        <name>substrate</name>
    </ligand>
</feature>
<keyword evidence="6 11" id="KW-0460">Magnesium</keyword>
<gene>
    <name evidence="11 13" type="primary">prpB</name>
    <name evidence="13" type="ORF">GII14_19795</name>
</gene>
<dbReference type="Pfam" id="PF13714">
    <property type="entry name" value="PEP_mutase"/>
    <property type="match status" value="1"/>
</dbReference>
<comment type="cofactor">
    <cofactor evidence="2 11">
        <name>Mg(2+)</name>
        <dbReference type="ChEBI" id="CHEBI:18420"/>
    </cofactor>
</comment>
<dbReference type="InterPro" id="IPR039556">
    <property type="entry name" value="ICL/PEPM"/>
</dbReference>
<name>A0A6G7LWN9_9GAMM</name>
<dbReference type="PROSITE" id="PS00161">
    <property type="entry name" value="ISOCITRATE_LYASE"/>
    <property type="match status" value="1"/>
</dbReference>
<dbReference type="InterPro" id="IPR012695">
    <property type="entry name" value="PrpB"/>
</dbReference>
<evidence type="ECO:0000256" key="3">
    <source>
        <dbReference type="ARBA" id="ARBA00009282"/>
    </source>
</evidence>
<dbReference type="PANTHER" id="PTHR42905:SF5">
    <property type="entry name" value="CARBOXYVINYL-CARBOXYPHOSPHONATE PHOSPHORYLMUTASE, CHLOROPLASTIC"/>
    <property type="match status" value="1"/>
</dbReference>
<evidence type="ECO:0000256" key="8">
    <source>
        <dbReference type="ARBA" id="ARBA00044762"/>
    </source>
</evidence>
<comment type="catalytic activity">
    <reaction evidence="1 11 12">
        <text>(2S,3R)-3-hydroxybutane-1,2,3-tricarboxylate = pyruvate + succinate</text>
        <dbReference type="Rhea" id="RHEA:16809"/>
        <dbReference type="ChEBI" id="CHEBI:15361"/>
        <dbReference type="ChEBI" id="CHEBI:30031"/>
        <dbReference type="ChEBI" id="CHEBI:57429"/>
        <dbReference type="EC" id="4.1.3.30"/>
    </reaction>
</comment>
<feature type="binding site" evidence="11">
    <location>
        <begin position="121"/>
        <end position="122"/>
    </location>
    <ligand>
        <name>substrate</name>
    </ligand>
</feature>
<dbReference type="InterPro" id="IPR015813">
    <property type="entry name" value="Pyrv/PenolPyrv_kinase-like_dom"/>
</dbReference>
<feature type="binding site" evidence="11">
    <location>
        <position position="186"/>
    </location>
    <ligand>
        <name>substrate</name>
    </ligand>
</feature>
<dbReference type="NCBIfam" id="TIGR02317">
    <property type="entry name" value="prpB"/>
    <property type="match status" value="1"/>
</dbReference>
<feature type="binding site" evidence="11">
    <location>
        <position position="268"/>
    </location>
    <ligand>
        <name>substrate</name>
    </ligand>
</feature>
<comment type="function">
    <text evidence="9">Involved in the catabolism of short chain fatty acids (SCFA) via the 2-methylcitrate cycle I (propionate degradation route). Catalyzes the thermodynamically favored C-C bond cleavage of (2R,3S)-2-methylisocitrate to yield pyruvate and succinate via an alpha-carboxy-carbanion intermediate.</text>
</comment>
<protein>
    <recommendedName>
        <fullName evidence="10 11">2-methylisocitrate lyase</fullName>
        <shortName evidence="11">2-MIC</shortName>
        <shortName evidence="11">MICL</shortName>
        <ecNumber evidence="4 11">4.1.3.30</ecNumber>
    </recommendedName>
    <alternativeName>
        <fullName evidence="11">(2R,3S)-2-methylisocitrate lyase</fullName>
    </alternativeName>
</protein>
<evidence type="ECO:0000256" key="6">
    <source>
        <dbReference type="ARBA" id="ARBA00022842"/>
    </source>
</evidence>
<organism evidence="13 14">
    <name type="scientific">Shewanella chilikensis</name>
    <dbReference type="NCBI Taxonomy" id="558541"/>
    <lineage>
        <taxon>Bacteria</taxon>
        <taxon>Pseudomonadati</taxon>
        <taxon>Pseudomonadota</taxon>
        <taxon>Gammaproteobacteria</taxon>
        <taxon>Alteromonadales</taxon>
        <taxon>Shewanellaceae</taxon>
        <taxon>Shewanella</taxon>
    </lineage>
</organism>
<feature type="binding site" evidence="11">
    <location>
        <position position="156"/>
    </location>
    <ligand>
        <name>substrate</name>
    </ligand>
</feature>
<evidence type="ECO:0000256" key="10">
    <source>
        <dbReference type="ARBA" id="ARBA00073849"/>
    </source>
</evidence>
<dbReference type="InterPro" id="IPR040442">
    <property type="entry name" value="Pyrv_kinase-like_dom_sf"/>
</dbReference>
<feature type="binding site" evidence="11">
    <location>
        <position position="239"/>
    </location>
    <ligand>
        <name>substrate</name>
    </ligand>
</feature>
<evidence type="ECO:0000313" key="13">
    <source>
        <dbReference type="EMBL" id="QIJ06182.1"/>
    </source>
</evidence>
<evidence type="ECO:0000256" key="4">
    <source>
        <dbReference type="ARBA" id="ARBA00012260"/>
    </source>
</evidence>
<dbReference type="Gene3D" id="3.20.20.60">
    <property type="entry name" value="Phosphoenolpyruvate-binding domains"/>
    <property type="match status" value="1"/>
</dbReference>
<feature type="binding site" evidence="11">
    <location>
        <begin position="44"/>
        <end position="46"/>
    </location>
    <ligand>
        <name>substrate</name>
    </ligand>
</feature>
<dbReference type="FunFam" id="3.20.20.60:FF:000009">
    <property type="entry name" value="2-methylisocitrate lyase"/>
    <property type="match status" value="1"/>
</dbReference>
<evidence type="ECO:0000256" key="9">
    <source>
        <dbReference type="ARBA" id="ARBA00057039"/>
    </source>
</evidence>
<dbReference type="RefSeq" id="WP_107111698.1">
    <property type="nucleotide sequence ID" value="NZ_CP045857.1"/>
</dbReference>
<dbReference type="AlphaFoldDB" id="A0A6G7LWN9"/>
<dbReference type="GO" id="GO:0046421">
    <property type="term" value="F:methylisocitrate lyase activity"/>
    <property type="evidence" value="ECO:0007669"/>
    <property type="project" value="UniProtKB-UniRule"/>
</dbReference>
<dbReference type="GO" id="GO:0019629">
    <property type="term" value="P:propionate catabolic process, 2-methylcitrate cycle"/>
    <property type="evidence" value="ECO:0007669"/>
    <property type="project" value="UniProtKB-UniRule"/>
</dbReference>
<dbReference type="UniPathway" id="UPA00946"/>
<dbReference type="KEGG" id="schk:GII14_19795"/>
<dbReference type="HAMAP" id="MF_01939">
    <property type="entry name" value="PrpB"/>
    <property type="match status" value="1"/>
</dbReference>
<dbReference type="CDD" id="cd00377">
    <property type="entry name" value="ICL_PEPM"/>
    <property type="match status" value="1"/>
</dbReference>
<comment type="function">
    <text evidence="11">Involved in the catabolism of short chain fatty acids (SCFA) via the 2-methylcitrate cycle (propionate degradation route). Catalyzes the thermodynamically favored C-C bond cleavage of (2R,3S)-2-methylisocitrate to yield pyruvate and succinate via an alpha-carboxy-carbanion intermediate.</text>
</comment>
<dbReference type="GeneID" id="99801967"/>